<feature type="compositionally biased region" description="Basic and acidic residues" evidence="2">
    <location>
        <begin position="57"/>
        <end position="81"/>
    </location>
</feature>
<evidence type="ECO:0000256" key="2">
    <source>
        <dbReference type="SAM" id="MobiDB-lite"/>
    </source>
</evidence>
<feature type="compositionally biased region" description="Gly residues" evidence="2">
    <location>
        <begin position="83"/>
        <end position="93"/>
    </location>
</feature>
<dbReference type="GO" id="GO:0031145">
    <property type="term" value="P:anaphase-promoting complex-dependent catabolic process"/>
    <property type="evidence" value="ECO:0007669"/>
    <property type="project" value="InterPro"/>
</dbReference>
<protein>
    <recommendedName>
        <fullName evidence="5">Anaphase-promoting complex, subunit CDC26</fullName>
    </recommendedName>
</protein>
<gene>
    <name evidence="3" type="ORF">IFR04_005990</name>
</gene>
<dbReference type="Pfam" id="PF10471">
    <property type="entry name" value="ANAPC_CDC26"/>
    <property type="match status" value="1"/>
</dbReference>
<sequence length="93" mass="10472">MLRRKPTAITLTTEDIATYEDRRVHEAQMQEQAAMEAQMRAQHGTPFQQQKSQNVRDPNDELRPLPGDRSRAPVKTREERLGLGMGNAGGSRG</sequence>
<evidence type="ECO:0000256" key="1">
    <source>
        <dbReference type="ARBA" id="ARBA00022786"/>
    </source>
</evidence>
<dbReference type="InterPro" id="IPR018860">
    <property type="entry name" value="APC_suCDC26"/>
</dbReference>
<dbReference type="Proteomes" id="UP000664132">
    <property type="component" value="Unassembled WGS sequence"/>
</dbReference>
<keyword evidence="4" id="KW-1185">Reference proteome</keyword>
<feature type="region of interest" description="Disordered" evidence="2">
    <location>
        <begin position="27"/>
        <end position="93"/>
    </location>
</feature>
<accession>A0A8H7TL63</accession>
<dbReference type="OrthoDB" id="5302254at2759"/>
<feature type="compositionally biased region" description="Low complexity" evidence="2">
    <location>
        <begin position="29"/>
        <end position="42"/>
    </location>
</feature>
<name>A0A8H7TL63_9HELO</name>
<evidence type="ECO:0008006" key="5">
    <source>
        <dbReference type="Google" id="ProtNLM"/>
    </source>
</evidence>
<dbReference type="EMBL" id="JAFJYH010000075">
    <property type="protein sequence ID" value="KAG4420906.1"/>
    <property type="molecule type" value="Genomic_DNA"/>
</dbReference>
<keyword evidence="1" id="KW-0833">Ubl conjugation pathway</keyword>
<comment type="caution">
    <text evidence="3">The sequence shown here is derived from an EMBL/GenBank/DDBJ whole genome shotgun (WGS) entry which is preliminary data.</text>
</comment>
<evidence type="ECO:0000313" key="4">
    <source>
        <dbReference type="Proteomes" id="UP000664132"/>
    </source>
</evidence>
<dbReference type="GO" id="GO:0005680">
    <property type="term" value="C:anaphase-promoting complex"/>
    <property type="evidence" value="ECO:0007669"/>
    <property type="project" value="InterPro"/>
</dbReference>
<dbReference type="AlphaFoldDB" id="A0A8H7TL63"/>
<feature type="compositionally biased region" description="Polar residues" evidence="2">
    <location>
        <begin position="45"/>
        <end position="56"/>
    </location>
</feature>
<proteinExistence type="predicted"/>
<reference evidence="3" key="1">
    <citation type="submission" date="2021-02" db="EMBL/GenBank/DDBJ databases">
        <title>Genome sequence Cadophora malorum strain M34.</title>
        <authorList>
            <person name="Stefanovic E."/>
            <person name="Vu D."/>
            <person name="Scully C."/>
            <person name="Dijksterhuis J."/>
            <person name="Roader J."/>
            <person name="Houbraken J."/>
        </authorList>
    </citation>
    <scope>NUCLEOTIDE SEQUENCE</scope>
    <source>
        <strain evidence="3">M34</strain>
    </source>
</reference>
<evidence type="ECO:0000313" key="3">
    <source>
        <dbReference type="EMBL" id="KAG4420906.1"/>
    </source>
</evidence>
<organism evidence="3 4">
    <name type="scientific">Cadophora malorum</name>
    <dbReference type="NCBI Taxonomy" id="108018"/>
    <lineage>
        <taxon>Eukaryota</taxon>
        <taxon>Fungi</taxon>
        <taxon>Dikarya</taxon>
        <taxon>Ascomycota</taxon>
        <taxon>Pezizomycotina</taxon>
        <taxon>Leotiomycetes</taxon>
        <taxon>Helotiales</taxon>
        <taxon>Ploettnerulaceae</taxon>
        <taxon>Cadophora</taxon>
    </lineage>
</organism>